<dbReference type="AlphaFoldDB" id="A0A2A5SXW4"/>
<dbReference type="Proteomes" id="UP000218711">
    <property type="component" value="Unassembled WGS sequence"/>
</dbReference>
<dbReference type="GO" id="GO:0005886">
    <property type="term" value="C:plasma membrane"/>
    <property type="evidence" value="ECO:0007669"/>
    <property type="project" value="UniProtKB-SubCell"/>
</dbReference>
<keyword evidence="4" id="KW-1003">Cell membrane</keyword>
<accession>A0A2A5SXW4</accession>
<evidence type="ECO:0000256" key="7">
    <source>
        <dbReference type="ARBA" id="ARBA00023136"/>
    </source>
</evidence>
<evidence type="ECO:0000256" key="2">
    <source>
        <dbReference type="ARBA" id="ARBA00010735"/>
    </source>
</evidence>
<dbReference type="PANTHER" id="PTHR34979:SF1">
    <property type="entry name" value="INNER MEMBRANE PROTEIN YGAZ"/>
    <property type="match status" value="1"/>
</dbReference>
<dbReference type="EMBL" id="JXKC01000001">
    <property type="protein sequence ID" value="PCS20733.1"/>
    <property type="molecule type" value="Genomic_DNA"/>
</dbReference>
<evidence type="ECO:0000313" key="9">
    <source>
        <dbReference type="EMBL" id="PCS20733.1"/>
    </source>
</evidence>
<comment type="caution">
    <text evidence="9">The sequence shown here is derived from an EMBL/GenBank/DDBJ whole genome shotgun (WGS) entry which is preliminary data.</text>
</comment>
<evidence type="ECO:0000256" key="1">
    <source>
        <dbReference type="ARBA" id="ARBA00004651"/>
    </source>
</evidence>
<feature type="transmembrane region" description="Helical" evidence="8">
    <location>
        <begin position="144"/>
        <end position="164"/>
    </location>
</feature>
<keyword evidence="5 8" id="KW-0812">Transmembrane</keyword>
<feature type="transmembrane region" description="Helical" evidence="8">
    <location>
        <begin position="170"/>
        <end position="188"/>
    </location>
</feature>
<keyword evidence="6 8" id="KW-1133">Transmembrane helix</keyword>
<evidence type="ECO:0000256" key="3">
    <source>
        <dbReference type="ARBA" id="ARBA00022448"/>
    </source>
</evidence>
<reference evidence="9 10" key="1">
    <citation type="submission" date="2014-12" db="EMBL/GenBank/DDBJ databases">
        <title>Draft genome sequences of 10 type strains of Lactococcus.</title>
        <authorList>
            <person name="Sun Z."/>
            <person name="Zhong Z."/>
            <person name="Liu W."/>
            <person name="Zhang W."/>
            <person name="Zhang H."/>
        </authorList>
    </citation>
    <scope>NUCLEOTIDE SEQUENCE [LARGE SCALE GENOMIC DNA]</scope>
    <source>
        <strain evidence="9 10">DSM 21502</strain>
    </source>
</reference>
<keyword evidence="3" id="KW-0813">Transport</keyword>
<dbReference type="InterPro" id="IPR011606">
    <property type="entry name" value="Brnchd-chn_aa_trnsp_permease"/>
</dbReference>
<evidence type="ECO:0000256" key="4">
    <source>
        <dbReference type="ARBA" id="ARBA00022475"/>
    </source>
</evidence>
<feature type="transmembrane region" description="Helical" evidence="8">
    <location>
        <begin position="223"/>
        <end position="241"/>
    </location>
</feature>
<evidence type="ECO:0000256" key="5">
    <source>
        <dbReference type="ARBA" id="ARBA00022692"/>
    </source>
</evidence>
<gene>
    <name evidence="9" type="ORF">RU92_GL000381</name>
</gene>
<protein>
    <submittedName>
        <fullName evidence="9">Branched-chain amino acid permease (Azaleucine resistance)</fullName>
    </submittedName>
</protein>
<comment type="similarity">
    <text evidence="2">Belongs to the AzlC family.</text>
</comment>
<keyword evidence="7 8" id="KW-0472">Membrane</keyword>
<dbReference type="PANTHER" id="PTHR34979">
    <property type="entry name" value="INNER MEMBRANE PROTEIN YGAZ"/>
    <property type="match status" value="1"/>
</dbReference>
<evidence type="ECO:0000256" key="6">
    <source>
        <dbReference type="ARBA" id="ARBA00022989"/>
    </source>
</evidence>
<feature type="transmembrane region" description="Helical" evidence="8">
    <location>
        <begin position="200"/>
        <end position="217"/>
    </location>
</feature>
<evidence type="ECO:0000256" key="8">
    <source>
        <dbReference type="SAM" id="Phobius"/>
    </source>
</evidence>
<proteinExistence type="inferred from homology"/>
<sequence>MEVGVKNMNSELTFRQGLKDTLPTVFGYIGIGAAFGMIGHSAGFSAWVILLLSLIVYAGSAQFIIITMLAVHSPLLSIVLSVFLVNSRIILMSMTTASYFKNESLLKNIFIGTLLTDETFALGMNKQNYTEGKLSFSWFNASNILAYTVWALSSLMGALLGNLLTDPEKLGLGFAIIAMFIGLLYLQLIGDKALGLKLQLLMVGITLILFYFGLIFIPSNLLILFVTLLVCAIGVGVKHVFF</sequence>
<evidence type="ECO:0000313" key="10">
    <source>
        <dbReference type="Proteomes" id="UP000218711"/>
    </source>
</evidence>
<organism evidence="9 10">
    <name type="scientific">Lactococcus cremoris subsp. tructae</name>
    <dbReference type="NCBI Taxonomy" id="542833"/>
    <lineage>
        <taxon>Bacteria</taxon>
        <taxon>Bacillati</taxon>
        <taxon>Bacillota</taxon>
        <taxon>Bacilli</taxon>
        <taxon>Lactobacillales</taxon>
        <taxon>Streptococcaceae</taxon>
        <taxon>Lactococcus</taxon>
    </lineage>
</organism>
<dbReference type="GO" id="GO:1903785">
    <property type="term" value="P:L-valine transmembrane transport"/>
    <property type="evidence" value="ECO:0007669"/>
    <property type="project" value="TreeGrafter"/>
</dbReference>
<comment type="subcellular location">
    <subcellularLocation>
        <location evidence="1">Cell membrane</location>
        <topology evidence="1">Multi-pass membrane protein</topology>
    </subcellularLocation>
</comment>
<feature type="transmembrane region" description="Helical" evidence="8">
    <location>
        <begin position="21"/>
        <end position="38"/>
    </location>
</feature>
<dbReference type="Pfam" id="PF03591">
    <property type="entry name" value="AzlC"/>
    <property type="match status" value="1"/>
</dbReference>
<name>A0A2A5SXW4_LACLC</name>